<dbReference type="InterPro" id="IPR002557">
    <property type="entry name" value="Chitin-bd_dom"/>
</dbReference>
<dbReference type="PANTHER" id="PTHR23301">
    <property type="entry name" value="CHITIN BINDING PERITROPHIN-A"/>
    <property type="match status" value="1"/>
</dbReference>
<feature type="non-terminal residue" evidence="9">
    <location>
        <position position="366"/>
    </location>
</feature>
<dbReference type="InterPro" id="IPR051940">
    <property type="entry name" value="Chitin_bind-dev_reg"/>
</dbReference>
<sequence>MGVRAGKMWGRMFGVLMAVGVVSGNEPILVGAQSAPSDVSPTQKDINQWNIVQQVGQQPSSAPGFVWIQVPITNVHQVAGGNNNFQVQEVGEGGGNAGQSNSQGQGKPPGFVVIEGGTAQNPAVAQGPAEAQSPAALLPSEGHFNSKCLKPRGQFPSKTCNTFVNCWDGSATEQECPGGLLFSSSKGYCDFAEQVDCGGRPIVPGSPPPTSISGGVTAPHESSAGQSSSGATSGEATTPTTLASTVGPTAATLPPVDPELKKYCLKPRGQFPSKACNKFVNCWDDNVIEQECPEGLLFSVKGYCDYAGNVKCGDRSSFGNTIPDIAECPLESGTFRDNSNCGSYYTCIGNKVVAKFECPKGFKFSD</sequence>
<keyword evidence="4" id="KW-1015">Disulfide bond</keyword>
<keyword evidence="2 7" id="KW-0732">Signal</keyword>
<organism evidence="9 10">
    <name type="scientific">Phaedon cochleariae</name>
    <name type="common">Mustard beetle</name>
    <dbReference type="NCBI Taxonomy" id="80249"/>
    <lineage>
        <taxon>Eukaryota</taxon>
        <taxon>Metazoa</taxon>
        <taxon>Ecdysozoa</taxon>
        <taxon>Arthropoda</taxon>
        <taxon>Hexapoda</taxon>
        <taxon>Insecta</taxon>
        <taxon>Pterygota</taxon>
        <taxon>Neoptera</taxon>
        <taxon>Endopterygota</taxon>
        <taxon>Coleoptera</taxon>
        <taxon>Polyphaga</taxon>
        <taxon>Cucujiformia</taxon>
        <taxon>Chrysomeloidea</taxon>
        <taxon>Chrysomelidae</taxon>
        <taxon>Chrysomelinae</taxon>
        <taxon>Chrysomelini</taxon>
        <taxon>Phaedon</taxon>
    </lineage>
</organism>
<feature type="region of interest" description="Disordered" evidence="6">
    <location>
        <begin position="200"/>
        <end position="253"/>
    </location>
</feature>
<feature type="compositionally biased region" description="Low complexity" evidence="6">
    <location>
        <begin position="211"/>
        <end position="241"/>
    </location>
</feature>
<dbReference type="Pfam" id="PF01607">
    <property type="entry name" value="CBM_14"/>
    <property type="match status" value="3"/>
</dbReference>
<keyword evidence="10" id="KW-1185">Reference proteome</keyword>
<reference evidence="9" key="2">
    <citation type="submission" date="2022-10" db="EMBL/GenBank/DDBJ databases">
        <authorList>
            <consortium name="ENA_rothamsted_submissions"/>
            <consortium name="culmorum"/>
            <person name="King R."/>
        </authorList>
    </citation>
    <scope>NUCLEOTIDE SEQUENCE</scope>
</reference>
<keyword evidence="1" id="KW-0147">Chitin-binding</keyword>
<evidence type="ECO:0000256" key="3">
    <source>
        <dbReference type="ARBA" id="ARBA00022737"/>
    </source>
</evidence>
<dbReference type="AlphaFoldDB" id="A0A9P0GU59"/>
<evidence type="ECO:0000259" key="8">
    <source>
        <dbReference type="PROSITE" id="PS50940"/>
    </source>
</evidence>
<proteinExistence type="predicted"/>
<evidence type="ECO:0000256" key="6">
    <source>
        <dbReference type="SAM" id="MobiDB-lite"/>
    </source>
</evidence>
<dbReference type="PANTHER" id="PTHR23301:SF98">
    <property type="entry name" value="CHITIN-BINDING TYPE-2 DOMAIN-CONTAINING PROTEIN-RELATED"/>
    <property type="match status" value="1"/>
</dbReference>
<feature type="domain" description="Chitin-binding type-2" evidence="8">
    <location>
        <begin position="145"/>
        <end position="199"/>
    </location>
</feature>
<evidence type="ECO:0000313" key="9">
    <source>
        <dbReference type="EMBL" id="CAH1173666.1"/>
    </source>
</evidence>
<accession>A0A9P0GU59</accession>
<dbReference type="GO" id="GO:0008061">
    <property type="term" value="F:chitin binding"/>
    <property type="evidence" value="ECO:0007669"/>
    <property type="project" value="UniProtKB-KW"/>
</dbReference>
<name>A0A9P0GU59_PHACE</name>
<evidence type="ECO:0000256" key="5">
    <source>
        <dbReference type="ARBA" id="ARBA00023180"/>
    </source>
</evidence>
<evidence type="ECO:0000256" key="7">
    <source>
        <dbReference type="SAM" id="SignalP"/>
    </source>
</evidence>
<evidence type="ECO:0000256" key="2">
    <source>
        <dbReference type="ARBA" id="ARBA00022729"/>
    </source>
</evidence>
<evidence type="ECO:0000313" key="10">
    <source>
        <dbReference type="Proteomes" id="UP001153737"/>
    </source>
</evidence>
<dbReference type="OrthoDB" id="8197172at2759"/>
<dbReference type="EMBL" id="OU896712">
    <property type="protein sequence ID" value="CAH1173666.1"/>
    <property type="molecule type" value="Genomic_DNA"/>
</dbReference>
<dbReference type="GO" id="GO:0005576">
    <property type="term" value="C:extracellular region"/>
    <property type="evidence" value="ECO:0007669"/>
    <property type="project" value="InterPro"/>
</dbReference>
<evidence type="ECO:0000256" key="1">
    <source>
        <dbReference type="ARBA" id="ARBA00022669"/>
    </source>
</evidence>
<evidence type="ECO:0000256" key="4">
    <source>
        <dbReference type="ARBA" id="ARBA00023157"/>
    </source>
</evidence>
<feature type="signal peptide" evidence="7">
    <location>
        <begin position="1"/>
        <end position="24"/>
    </location>
</feature>
<feature type="domain" description="Chitin-binding type-2" evidence="8">
    <location>
        <begin position="261"/>
        <end position="314"/>
    </location>
</feature>
<dbReference type="Gene3D" id="2.170.140.10">
    <property type="entry name" value="Chitin binding domain"/>
    <property type="match status" value="3"/>
</dbReference>
<dbReference type="PROSITE" id="PS50940">
    <property type="entry name" value="CHIT_BIND_II"/>
    <property type="match status" value="3"/>
</dbReference>
<dbReference type="SUPFAM" id="SSF57625">
    <property type="entry name" value="Invertebrate chitin-binding proteins"/>
    <property type="match status" value="3"/>
</dbReference>
<dbReference type="InterPro" id="IPR036508">
    <property type="entry name" value="Chitin-bd_dom_sf"/>
</dbReference>
<reference evidence="9" key="1">
    <citation type="submission" date="2022-01" db="EMBL/GenBank/DDBJ databases">
        <authorList>
            <person name="King R."/>
        </authorList>
    </citation>
    <scope>NUCLEOTIDE SEQUENCE</scope>
</reference>
<keyword evidence="5" id="KW-0325">Glycoprotein</keyword>
<feature type="chain" id="PRO_5040422061" description="Chitin-binding type-2 domain-containing protein" evidence="7">
    <location>
        <begin position="25"/>
        <end position="366"/>
    </location>
</feature>
<gene>
    <name evidence="9" type="ORF">PHAECO_LOCUS10432</name>
</gene>
<dbReference type="SMART" id="SM00494">
    <property type="entry name" value="ChtBD2"/>
    <property type="match status" value="3"/>
</dbReference>
<feature type="domain" description="Chitin-binding type-2" evidence="8">
    <location>
        <begin position="325"/>
        <end position="366"/>
    </location>
</feature>
<dbReference type="Proteomes" id="UP001153737">
    <property type="component" value="Chromosome 6"/>
</dbReference>
<keyword evidence="3" id="KW-0677">Repeat</keyword>
<feature type="region of interest" description="Disordered" evidence="6">
    <location>
        <begin position="88"/>
        <end position="115"/>
    </location>
</feature>
<protein>
    <recommendedName>
        <fullName evidence="8">Chitin-binding type-2 domain-containing protein</fullName>
    </recommendedName>
</protein>